<keyword evidence="5 7" id="KW-0238">DNA-binding</keyword>
<dbReference type="GO" id="GO:0003917">
    <property type="term" value="F:DNA topoisomerase type I (single strand cut, ATP-independent) activity"/>
    <property type="evidence" value="ECO:0007669"/>
    <property type="project" value="UniProtKB-EC"/>
</dbReference>
<dbReference type="GO" id="GO:0005634">
    <property type="term" value="C:nucleus"/>
    <property type="evidence" value="ECO:0007669"/>
    <property type="project" value="TreeGrafter"/>
</dbReference>
<evidence type="ECO:0000256" key="4">
    <source>
        <dbReference type="ARBA" id="ARBA00023029"/>
    </source>
</evidence>
<dbReference type="InterPro" id="IPR013497">
    <property type="entry name" value="Topo_IA_cen"/>
</dbReference>
<dbReference type="InterPro" id="IPR013824">
    <property type="entry name" value="Topo_IA_cen_sub1"/>
</dbReference>
<dbReference type="GO" id="GO:0006265">
    <property type="term" value="P:DNA topological change"/>
    <property type="evidence" value="ECO:0007669"/>
    <property type="project" value="InterPro"/>
</dbReference>
<reference evidence="9" key="1">
    <citation type="submission" date="2021-06" db="EMBL/GenBank/DDBJ databases">
        <authorList>
            <person name="Kallberg Y."/>
            <person name="Tangrot J."/>
            <person name="Rosling A."/>
        </authorList>
    </citation>
    <scope>NUCLEOTIDE SEQUENCE</scope>
    <source>
        <strain evidence="9">FL966</strain>
    </source>
</reference>
<dbReference type="InterPro" id="IPR003601">
    <property type="entry name" value="Topo_IA_2"/>
</dbReference>
<dbReference type="SUPFAM" id="SSF56712">
    <property type="entry name" value="Prokaryotic type I DNA topoisomerase"/>
    <property type="match status" value="1"/>
</dbReference>
<dbReference type="EC" id="5.6.2.1" evidence="3 7"/>
<dbReference type="Pfam" id="PF01131">
    <property type="entry name" value="Topoisom_bac"/>
    <property type="match status" value="1"/>
</dbReference>
<dbReference type="OrthoDB" id="435881at2759"/>
<dbReference type="SMART" id="SM00437">
    <property type="entry name" value="TOP1Ac"/>
    <property type="match status" value="1"/>
</dbReference>
<dbReference type="AlphaFoldDB" id="A0A9N9IUV4"/>
<feature type="non-terminal residue" evidence="9">
    <location>
        <position position="1"/>
    </location>
</feature>
<evidence type="ECO:0000256" key="1">
    <source>
        <dbReference type="ARBA" id="ARBA00000213"/>
    </source>
</evidence>
<keyword evidence="10" id="KW-1185">Reference proteome</keyword>
<dbReference type="Gene3D" id="2.70.20.10">
    <property type="entry name" value="Topoisomerase I, domain 3"/>
    <property type="match status" value="1"/>
</dbReference>
<dbReference type="PANTHER" id="PTHR11390">
    <property type="entry name" value="PROKARYOTIC DNA TOPOISOMERASE"/>
    <property type="match status" value="1"/>
</dbReference>
<keyword evidence="6 7" id="KW-0413">Isomerase</keyword>
<dbReference type="InterPro" id="IPR003602">
    <property type="entry name" value="Topo_IA_DNA-bd_dom"/>
</dbReference>
<dbReference type="InterPro" id="IPR013826">
    <property type="entry name" value="Topo_IA_cen_sub3"/>
</dbReference>
<comment type="similarity">
    <text evidence="2 7">Belongs to the type IA topoisomerase family.</text>
</comment>
<evidence type="ECO:0000256" key="7">
    <source>
        <dbReference type="RuleBase" id="RU362092"/>
    </source>
</evidence>
<accession>A0A9N9IUV4</accession>
<evidence type="ECO:0000256" key="5">
    <source>
        <dbReference type="ARBA" id="ARBA00023125"/>
    </source>
</evidence>
<comment type="function">
    <text evidence="7">Introduces a single-strand break via transesterification at a target site in duplex DNA. Releases the supercoiling and torsional tension of DNA introduced during the DNA replication and transcription by transiently cleaving and rejoining one strand of the DNA duplex. The scissile phosphodiester is attacked by the catalytic tyrosine of the enzyme, resulting in the formation of a DNA-(5'-phosphotyrosyl)-enzyme intermediate and the expulsion of a 3'-OH DNA strand.</text>
</comment>
<dbReference type="EMBL" id="CAJVQA010018000">
    <property type="protein sequence ID" value="CAG8751602.1"/>
    <property type="molecule type" value="Genomic_DNA"/>
</dbReference>
<dbReference type="PANTHER" id="PTHR11390:SF20">
    <property type="entry name" value="DNA TOPOISOMERASE 3-BETA-1"/>
    <property type="match status" value="1"/>
</dbReference>
<dbReference type="Proteomes" id="UP000789759">
    <property type="component" value="Unassembled WGS sequence"/>
</dbReference>
<feature type="domain" description="Topo IA-type catalytic" evidence="8">
    <location>
        <begin position="169"/>
        <end position="590"/>
    </location>
</feature>
<proteinExistence type="inferred from homology"/>
<sequence>QYTSFHSVLGTFENFNVTTDKMVHTELMITEKPSLAKSLVKALAPYGKKINEQYKRGLPIYSFTREYRGSRHVVKFISTTGRYQDWNTDPAKLFTTPLENQEASSGNVFENLKDELEGNEGEYTIFQIIDLIDEMKKTKTLPTNFLRAKFSEITRSKIQEAYENLVLPNKNESLSVQALKEFDLRESLITRIFLYYFNGKHGNPNFHTISYGPCQIPALSFCVDRNDEIQRFISQPCWDLSITVAKRNGRKVILNWKKNEKNIDDITMLQLQNRIKKCKKARVKHFYKTITTKHRPDALNMVEMLEYCSLELGIGPYAAMSIAEKLYEKGYITNPRTNTTIYSKNFDFDSRLESLSGHNEWGSYTKELLKNKLNRPTGHTIEGIVPVKLARAADLSEEQQKLYNYITRHFLGSLSSDIELEEKLIIVEIEDESFEWLRVLKPGFTKIMDWRKIDEVILSDFKEHEVINIISVELIEEKKRPPEYLKESELIKLMGKCNIGTQHSIPTHIENICKRNYVMVQGANRYLVPTDLEKIDPDLSDPKERNKIELKLRSIANGADYKEVLKPILKSYANKFKTFRKQIATMDKLIKVTLSSYATSEKILSECVKCQKKNKTWPTYLECSACKKVYSHPYMKHIEPIDGRKVEISTSPANTVYSLCVYCLYPPKINELEGLVKYCDHNPCIHSLINNGVCKCPMECGGQIVLDTTSSGLDLSYLSTHHRPNNHDRWGLRLSGKPLLKWKLSCENNNCFEILFLDDVIGVSILNGKFCDNEDCISQLLRLETSKQESLEGCILCDEHIYPLYVKITTLTNEDEEFTKICTKANCSSRKIK</sequence>
<dbReference type="InterPro" id="IPR000380">
    <property type="entry name" value="Topo_IA"/>
</dbReference>
<comment type="catalytic activity">
    <reaction evidence="1 7">
        <text>ATP-independent breakage of single-stranded DNA, followed by passage and rejoining.</text>
        <dbReference type="EC" id="5.6.2.1"/>
    </reaction>
</comment>
<dbReference type="Gene3D" id="3.40.50.140">
    <property type="match status" value="1"/>
</dbReference>
<gene>
    <name evidence="9" type="ORF">CPELLU_LOCUS14735</name>
</gene>
<dbReference type="GO" id="GO:0006310">
    <property type="term" value="P:DNA recombination"/>
    <property type="evidence" value="ECO:0007669"/>
    <property type="project" value="TreeGrafter"/>
</dbReference>
<protein>
    <recommendedName>
        <fullName evidence="3 7">DNA topoisomerase</fullName>
        <ecNumber evidence="3 7">5.6.2.1</ecNumber>
    </recommendedName>
</protein>
<dbReference type="SMART" id="SM00436">
    <property type="entry name" value="TOP1Bc"/>
    <property type="match status" value="1"/>
</dbReference>
<dbReference type="Gene3D" id="1.10.290.10">
    <property type="entry name" value="Topoisomerase I, domain 4"/>
    <property type="match status" value="1"/>
</dbReference>
<dbReference type="PROSITE" id="PS52039">
    <property type="entry name" value="TOPO_IA_2"/>
    <property type="match status" value="1"/>
</dbReference>
<name>A0A9N9IUV4_9GLOM</name>
<evidence type="ECO:0000256" key="6">
    <source>
        <dbReference type="ARBA" id="ARBA00023235"/>
    </source>
</evidence>
<organism evidence="9 10">
    <name type="scientific">Cetraspora pellucida</name>
    <dbReference type="NCBI Taxonomy" id="1433469"/>
    <lineage>
        <taxon>Eukaryota</taxon>
        <taxon>Fungi</taxon>
        <taxon>Fungi incertae sedis</taxon>
        <taxon>Mucoromycota</taxon>
        <taxon>Glomeromycotina</taxon>
        <taxon>Glomeromycetes</taxon>
        <taxon>Diversisporales</taxon>
        <taxon>Gigasporaceae</taxon>
        <taxon>Cetraspora</taxon>
    </lineage>
</organism>
<comment type="caution">
    <text evidence="9">The sequence shown here is derived from an EMBL/GenBank/DDBJ whole genome shotgun (WGS) entry which is preliminary data.</text>
</comment>
<dbReference type="InterPro" id="IPR023405">
    <property type="entry name" value="Topo_IA_core_domain"/>
</dbReference>
<evidence type="ECO:0000259" key="8">
    <source>
        <dbReference type="PROSITE" id="PS52039"/>
    </source>
</evidence>
<dbReference type="GO" id="GO:0006281">
    <property type="term" value="P:DNA repair"/>
    <property type="evidence" value="ECO:0007669"/>
    <property type="project" value="TreeGrafter"/>
</dbReference>
<dbReference type="GO" id="GO:0003677">
    <property type="term" value="F:DNA binding"/>
    <property type="evidence" value="ECO:0007669"/>
    <property type="project" value="UniProtKB-KW"/>
</dbReference>
<evidence type="ECO:0000313" key="10">
    <source>
        <dbReference type="Proteomes" id="UP000789759"/>
    </source>
</evidence>
<evidence type="ECO:0000256" key="2">
    <source>
        <dbReference type="ARBA" id="ARBA00009446"/>
    </source>
</evidence>
<keyword evidence="4 7" id="KW-0799">Topoisomerase</keyword>
<evidence type="ECO:0000313" key="9">
    <source>
        <dbReference type="EMBL" id="CAG8751602.1"/>
    </source>
</evidence>
<dbReference type="Gene3D" id="1.10.460.10">
    <property type="entry name" value="Topoisomerase I, domain 2"/>
    <property type="match status" value="1"/>
</dbReference>
<feature type="non-terminal residue" evidence="9">
    <location>
        <position position="833"/>
    </location>
</feature>
<evidence type="ECO:0000256" key="3">
    <source>
        <dbReference type="ARBA" id="ARBA00012891"/>
    </source>
</evidence>
<dbReference type="InterPro" id="IPR013825">
    <property type="entry name" value="Topo_IA_cen_sub2"/>
</dbReference>